<dbReference type="Proteomes" id="UP001262410">
    <property type="component" value="Unassembled WGS sequence"/>
</dbReference>
<evidence type="ECO:0000313" key="3">
    <source>
        <dbReference type="Proteomes" id="UP001262410"/>
    </source>
</evidence>
<comment type="caution">
    <text evidence="2">The sequence shown here is derived from an EMBL/GenBank/DDBJ whole genome shotgun (WGS) entry which is preliminary data.</text>
</comment>
<evidence type="ECO:0008006" key="4">
    <source>
        <dbReference type="Google" id="ProtNLM"/>
    </source>
</evidence>
<reference evidence="2 3" key="1">
    <citation type="submission" date="2023-07" db="EMBL/GenBank/DDBJ databases">
        <title>Sorghum-associated microbial communities from plants grown in Nebraska, USA.</title>
        <authorList>
            <person name="Schachtman D."/>
        </authorList>
    </citation>
    <scope>NUCLEOTIDE SEQUENCE [LARGE SCALE GENOMIC DNA]</scope>
    <source>
        <strain evidence="2 3">584</strain>
    </source>
</reference>
<dbReference type="InterPro" id="IPR006311">
    <property type="entry name" value="TAT_signal"/>
</dbReference>
<keyword evidence="1" id="KW-0732">Signal</keyword>
<gene>
    <name evidence="2" type="ORF">E9232_004419</name>
</gene>
<sequence>MNELRERRIQRRDLLRAMTVGVAAVALPLAPADADTGTTAAKNKRRARYQANSVEVQNFYRVNRYPSH</sequence>
<keyword evidence="3" id="KW-1185">Reference proteome</keyword>
<feature type="signal peptide" evidence="1">
    <location>
        <begin position="1"/>
        <end position="34"/>
    </location>
</feature>
<accession>A0ABU1JTD0</accession>
<evidence type="ECO:0000313" key="2">
    <source>
        <dbReference type="EMBL" id="MDR6291881.1"/>
    </source>
</evidence>
<dbReference type="EMBL" id="JAVDPW010000008">
    <property type="protein sequence ID" value="MDR6291881.1"/>
    <property type="molecule type" value="Genomic_DNA"/>
</dbReference>
<dbReference type="RefSeq" id="WP_309797488.1">
    <property type="nucleotide sequence ID" value="NZ_JAVDPW010000008.1"/>
</dbReference>
<dbReference type="PROSITE" id="PS51318">
    <property type="entry name" value="TAT"/>
    <property type="match status" value="1"/>
</dbReference>
<proteinExistence type="predicted"/>
<feature type="chain" id="PRO_5045488590" description="Formate dehydrogenase" evidence="1">
    <location>
        <begin position="35"/>
        <end position="68"/>
    </location>
</feature>
<organism evidence="2 3">
    <name type="scientific">Inquilinus ginsengisoli</name>
    <dbReference type="NCBI Taxonomy" id="363840"/>
    <lineage>
        <taxon>Bacteria</taxon>
        <taxon>Pseudomonadati</taxon>
        <taxon>Pseudomonadota</taxon>
        <taxon>Alphaproteobacteria</taxon>
        <taxon>Rhodospirillales</taxon>
        <taxon>Rhodospirillaceae</taxon>
        <taxon>Inquilinus</taxon>
    </lineage>
</organism>
<evidence type="ECO:0000256" key="1">
    <source>
        <dbReference type="SAM" id="SignalP"/>
    </source>
</evidence>
<protein>
    <recommendedName>
        <fullName evidence="4">Formate dehydrogenase</fullName>
    </recommendedName>
</protein>
<name>A0ABU1JTD0_9PROT</name>